<dbReference type="EMBL" id="JAUIQD010000005">
    <property type="protein sequence ID" value="KAK3349510.1"/>
    <property type="molecule type" value="Genomic_DNA"/>
</dbReference>
<comment type="caution">
    <text evidence="4">The sequence shown here is derived from an EMBL/GenBank/DDBJ whole genome shotgun (WGS) entry which is preliminary data.</text>
</comment>
<dbReference type="Gene3D" id="2.60.130.10">
    <property type="entry name" value="Aromatic compound dioxygenase"/>
    <property type="match status" value="1"/>
</dbReference>
<feature type="region of interest" description="Disordered" evidence="1">
    <location>
        <begin position="329"/>
        <end position="364"/>
    </location>
</feature>
<feature type="compositionally biased region" description="Pro residues" evidence="1">
    <location>
        <begin position="345"/>
        <end position="355"/>
    </location>
</feature>
<dbReference type="Pfam" id="PF00775">
    <property type="entry name" value="Dioxygenase_C"/>
    <property type="match status" value="1"/>
</dbReference>
<dbReference type="GO" id="GO:0016702">
    <property type="term" value="F:oxidoreductase activity, acting on single donors with incorporation of molecular oxygen, incorporation of two atoms of oxygen"/>
    <property type="evidence" value="ECO:0007669"/>
    <property type="project" value="InterPro"/>
</dbReference>
<keyword evidence="5" id="KW-1185">Reference proteome</keyword>
<gene>
    <name evidence="4" type="ORF">B0T25DRAFT_504697</name>
</gene>
<evidence type="ECO:0000313" key="4">
    <source>
        <dbReference type="EMBL" id="KAK3349510.1"/>
    </source>
</evidence>
<feature type="domain" description="Intradiol ring-cleavage dioxygenases" evidence="3">
    <location>
        <begin position="120"/>
        <end position="255"/>
    </location>
</feature>
<name>A0AAJ0MCS1_9PEZI</name>
<reference evidence="4" key="2">
    <citation type="submission" date="2023-06" db="EMBL/GenBank/DDBJ databases">
        <authorList>
            <consortium name="Lawrence Berkeley National Laboratory"/>
            <person name="Haridas S."/>
            <person name="Hensen N."/>
            <person name="Bonometti L."/>
            <person name="Westerberg I."/>
            <person name="Brannstrom I.O."/>
            <person name="Guillou S."/>
            <person name="Cros-Aarteil S."/>
            <person name="Calhoun S."/>
            <person name="Kuo A."/>
            <person name="Mondo S."/>
            <person name="Pangilinan J."/>
            <person name="Riley R."/>
            <person name="Labutti K."/>
            <person name="Andreopoulos B."/>
            <person name="Lipzen A."/>
            <person name="Chen C."/>
            <person name="Yanf M."/>
            <person name="Daum C."/>
            <person name="Ng V."/>
            <person name="Clum A."/>
            <person name="Steindorff A."/>
            <person name="Ohm R."/>
            <person name="Martin F."/>
            <person name="Silar P."/>
            <person name="Natvig D."/>
            <person name="Lalanne C."/>
            <person name="Gautier V."/>
            <person name="Ament-Velasquez S.L."/>
            <person name="Kruys A."/>
            <person name="Hutchinson M.I."/>
            <person name="Powell A.J."/>
            <person name="Barry K."/>
            <person name="Miller A.N."/>
            <person name="Grigoriev I.V."/>
            <person name="Debuchy R."/>
            <person name="Gladieux P."/>
            <person name="Thoren M.H."/>
            <person name="Johannesson H."/>
        </authorList>
    </citation>
    <scope>NUCLEOTIDE SEQUENCE</scope>
    <source>
        <strain evidence="4">CBS 955.72</strain>
    </source>
</reference>
<dbReference type="InterPro" id="IPR000627">
    <property type="entry name" value="Intradiol_dOase_C"/>
</dbReference>
<keyword evidence="4" id="KW-0223">Dioxygenase</keyword>
<sequence>MHFSTFLTGTLAAALVSAHPGHDLAAELAERKEALSQFSRKDLSHCAEKIKARGLEARAVARRNALAAQIRKRGNLKSRDLASLLNTTHHSSNGYTLQTPESTLFASNSSCILSPEVTEGPYYVAGEYVRENVIEKEPGVELTLDLQVLDIETCEPVKAAYLEIWHCNSTGVYSGVDQAGNGDGNKANLNATFLRGIQQTDAEGVAQFETLFPGHYTGRATHIHVMVHQHATPQANGTLLSLTAAHVGQVYFDQDLITRVEAQPEYVANKQPLTTNAQDFLLAEGAETSDPFVQYVLLGDKIEDGLLGWIAFGVNTTVQREVRPGATFYATGGEMNASPGGPGGPGGPPGGPGGPIPSGFPALP</sequence>
<feature type="chain" id="PRO_5042614946" evidence="2">
    <location>
        <begin position="19"/>
        <end position="364"/>
    </location>
</feature>
<dbReference type="InterPro" id="IPR015889">
    <property type="entry name" value="Intradiol_dOase_core"/>
</dbReference>
<dbReference type="CDD" id="cd03457">
    <property type="entry name" value="intradiol_dioxygenase_like"/>
    <property type="match status" value="1"/>
</dbReference>
<organism evidence="4 5">
    <name type="scientific">Lasiosphaeria hispida</name>
    <dbReference type="NCBI Taxonomy" id="260671"/>
    <lineage>
        <taxon>Eukaryota</taxon>
        <taxon>Fungi</taxon>
        <taxon>Dikarya</taxon>
        <taxon>Ascomycota</taxon>
        <taxon>Pezizomycotina</taxon>
        <taxon>Sordariomycetes</taxon>
        <taxon>Sordariomycetidae</taxon>
        <taxon>Sordariales</taxon>
        <taxon>Lasiosphaeriaceae</taxon>
        <taxon>Lasiosphaeria</taxon>
    </lineage>
</organism>
<evidence type="ECO:0000259" key="3">
    <source>
        <dbReference type="Pfam" id="PF00775"/>
    </source>
</evidence>
<dbReference type="Proteomes" id="UP001275084">
    <property type="component" value="Unassembled WGS sequence"/>
</dbReference>
<keyword evidence="4" id="KW-0560">Oxidoreductase</keyword>
<dbReference type="GO" id="GO:0008199">
    <property type="term" value="F:ferric iron binding"/>
    <property type="evidence" value="ECO:0007669"/>
    <property type="project" value="InterPro"/>
</dbReference>
<dbReference type="AlphaFoldDB" id="A0AAJ0MCS1"/>
<evidence type="ECO:0000256" key="1">
    <source>
        <dbReference type="SAM" id="MobiDB-lite"/>
    </source>
</evidence>
<accession>A0AAJ0MCS1</accession>
<evidence type="ECO:0000256" key="2">
    <source>
        <dbReference type="SAM" id="SignalP"/>
    </source>
</evidence>
<dbReference type="PANTHER" id="PTHR34315">
    <property type="match status" value="1"/>
</dbReference>
<reference evidence="4" key="1">
    <citation type="journal article" date="2023" name="Mol. Phylogenet. Evol.">
        <title>Genome-scale phylogeny and comparative genomics of the fungal order Sordariales.</title>
        <authorList>
            <person name="Hensen N."/>
            <person name="Bonometti L."/>
            <person name="Westerberg I."/>
            <person name="Brannstrom I.O."/>
            <person name="Guillou S."/>
            <person name="Cros-Aarteil S."/>
            <person name="Calhoun S."/>
            <person name="Haridas S."/>
            <person name="Kuo A."/>
            <person name="Mondo S."/>
            <person name="Pangilinan J."/>
            <person name="Riley R."/>
            <person name="LaButti K."/>
            <person name="Andreopoulos B."/>
            <person name="Lipzen A."/>
            <person name="Chen C."/>
            <person name="Yan M."/>
            <person name="Daum C."/>
            <person name="Ng V."/>
            <person name="Clum A."/>
            <person name="Steindorff A."/>
            <person name="Ohm R.A."/>
            <person name="Martin F."/>
            <person name="Silar P."/>
            <person name="Natvig D.O."/>
            <person name="Lalanne C."/>
            <person name="Gautier V."/>
            <person name="Ament-Velasquez S.L."/>
            <person name="Kruys A."/>
            <person name="Hutchinson M.I."/>
            <person name="Powell A.J."/>
            <person name="Barry K."/>
            <person name="Miller A.N."/>
            <person name="Grigoriev I.V."/>
            <person name="Debuchy R."/>
            <person name="Gladieux P."/>
            <person name="Hiltunen Thoren M."/>
            <person name="Johannesson H."/>
        </authorList>
    </citation>
    <scope>NUCLEOTIDE SEQUENCE</scope>
    <source>
        <strain evidence="4">CBS 955.72</strain>
    </source>
</reference>
<feature type="signal peptide" evidence="2">
    <location>
        <begin position="1"/>
        <end position="18"/>
    </location>
</feature>
<protein>
    <submittedName>
        <fullName evidence="4">Intradiol ring-cleavage dioxygenase</fullName>
    </submittedName>
</protein>
<dbReference type="SUPFAM" id="SSF49482">
    <property type="entry name" value="Aromatic compound dioxygenase"/>
    <property type="match status" value="1"/>
</dbReference>
<evidence type="ECO:0000313" key="5">
    <source>
        <dbReference type="Proteomes" id="UP001275084"/>
    </source>
</evidence>
<dbReference type="PANTHER" id="PTHR34315:SF1">
    <property type="entry name" value="INTRADIOL RING-CLEAVAGE DIOXYGENASES DOMAIN-CONTAINING PROTEIN-RELATED"/>
    <property type="match status" value="1"/>
</dbReference>
<keyword evidence="2" id="KW-0732">Signal</keyword>
<proteinExistence type="predicted"/>